<keyword evidence="2" id="KW-1185">Reference proteome</keyword>
<evidence type="ECO:0000313" key="1">
    <source>
        <dbReference type="EMBL" id="KDR51976.1"/>
    </source>
</evidence>
<gene>
    <name evidence="1" type="ORF">HMPREF1991_01943</name>
</gene>
<name>A0A069QQ43_HOYLO</name>
<accession>A0A069QQ43</accession>
<evidence type="ECO:0000313" key="2">
    <source>
        <dbReference type="Proteomes" id="UP000027442"/>
    </source>
</evidence>
<sequence>MQILNTFYLLSPNEIGRNMVMSGTTNVSFKHFLSAHKQPMLCKL</sequence>
<organism evidence="1 2">
    <name type="scientific">Hoylesella loescheii DSM 19665 = JCM 12249 = ATCC 15930</name>
    <dbReference type="NCBI Taxonomy" id="1122985"/>
    <lineage>
        <taxon>Bacteria</taxon>
        <taxon>Pseudomonadati</taxon>
        <taxon>Bacteroidota</taxon>
        <taxon>Bacteroidia</taxon>
        <taxon>Bacteroidales</taxon>
        <taxon>Prevotellaceae</taxon>
        <taxon>Hoylesella</taxon>
    </lineage>
</organism>
<dbReference type="AlphaFoldDB" id="A0A069QQ43"/>
<comment type="caution">
    <text evidence="1">The sequence shown here is derived from an EMBL/GenBank/DDBJ whole genome shotgun (WGS) entry which is preliminary data.</text>
</comment>
<reference evidence="1 2" key="1">
    <citation type="submission" date="2013-08" db="EMBL/GenBank/DDBJ databases">
        <authorList>
            <person name="Weinstock G."/>
            <person name="Sodergren E."/>
            <person name="Wylie T."/>
            <person name="Fulton L."/>
            <person name="Fulton R."/>
            <person name="Fronick C."/>
            <person name="O'Laughlin M."/>
            <person name="Godfrey J."/>
            <person name="Miner T."/>
            <person name="Herter B."/>
            <person name="Appelbaum E."/>
            <person name="Cordes M."/>
            <person name="Lek S."/>
            <person name="Wollam A."/>
            <person name="Pepin K.H."/>
            <person name="Palsikar V.B."/>
            <person name="Mitreva M."/>
            <person name="Wilson R.K."/>
        </authorList>
    </citation>
    <scope>NUCLEOTIDE SEQUENCE [LARGE SCALE GENOMIC DNA]</scope>
    <source>
        <strain evidence="1 2">ATCC 15930</strain>
    </source>
</reference>
<dbReference type="PATRIC" id="fig|1122985.7.peg.2013"/>
<dbReference type="Proteomes" id="UP000027442">
    <property type="component" value="Unassembled WGS sequence"/>
</dbReference>
<dbReference type="EMBL" id="JNGW01000084">
    <property type="protein sequence ID" value="KDR51976.1"/>
    <property type="molecule type" value="Genomic_DNA"/>
</dbReference>
<protein>
    <submittedName>
        <fullName evidence="1">Uncharacterized protein</fullName>
    </submittedName>
</protein>
<proteinExistence type="predicted"/>
<dbReference type="HOGENOM" id="CLU_3256086_0_0_10"/>